<evidence type="ECO:0000256" key="2">
    <source>
        <dbReference type="SAM" id="MobiDB-lite"/>
    </source>
</evidence>
<sequence length="452" mass="50020">MQQASQERLAGAQREPTAGHAARLDDAFVGGEVVRLQMLLQGRDKRLDEVTATLRQALIDASNAQSEAEVLKHQLRVMQKDVAQRTEEVERGLRCENDLRAEVFAIQAKLERAAKQGQEDARRAAVFAETACIAEERQRRIEQLEAQLAEETAAATREREQMSSEAEFRLAAKEQTIKHQTSTIESLTRELKEKQAEVDRLVKIGRDLESPRAAYPGGAVVTGNERGGLLPPIQPASPRADDTQSQRSIESLHRQLKTKDIKIGKQSELLQVLTDMLEKRDQQLDELASAKRDRAKMQQQVAELEQLVKTHPRAVTHAEAERRLIEQEERIRQEERHAAAERAGAPADAARVVAQAAPHALPALQRRLQQLEEADRALGRDVAMWLQDKETKIENLNSTVTLLRHTVDELRTAASAKPSAPALLPAPASAPVCTPALALALAPAPAPRALAR</sequence>
<reference evidence="3" key="1">
    <citation type="submission" date="2021-01" db="EMBL/GenBank/DDBJ databases">
        <authorList>
            <person name="Corre E."/>
            <person name="Pelletier E."/>
            <person name="Niang G."/>
            <person name="Scheremetjew M."/>
            <person name="Finn R."/>
            <person name="Kale V."/>
            <person name="Holt S."/>
            <person name="Cochrane G."/>
            <person name="Meng A."/>
            <person name="Brown T."/>
            <person name="Cohen L."/>
        </authorList>
    </citation>
    <scope>NUCLEOTIDE SEQUENCE</scope>
    <source>
        <strain evidence="3">RCC3387</strain>
    </source>
</reference>
<feature type="region of interest" description="Disordered" evidence="2">
    <location>
        <begin position="1"/>
        <end position="23"/>
    </location>
</feature>
<feature type="coiled-coil region" evidence="1">
    <location>
        <begin position="47"/>
        <end position="81"/>
    </location>
</feature>
<gene>
    <name evidence="3" type="ORF">BRAN1462_LOCUS2544</name>
</gene>
<accession>A0A6U6GJJ1</accession>
<protein>
    <submittedName>
        <fullName evidence="3">Uncharacterized protein</fullName>
    </submittedName>
</protein>
<evidence type="ECO:0000313" key="3">
    <source>
        <dbReference type="EMBL" id="CAD9491792.1"/>
    </source>
</evidence>
<name>A0A6U6GJJ1_9DINO</name>
<dbReference type="AlphaFoldDB" id="A0A6U6GJJ1"/>
<feature type="coiled-coil region" evidence="1">
    <location>
        <begin position="134"/>
        <end position="204"/>
    </location>
</feature>
<keyword evidence="1" id="KW-0175">Coiled coil</keyword>
<organism evidence="3">
    <name type="scientific">Zooxanthella nutricula</name>
    <dbReference type="NCBI Taxonomy" id="1333877"/>
    <lineage>
        <taxon>Eukaryota</taxon>
        <taxon>Sar</taxon>
        <taxon>Alveolata</taxon>
        <taxon>Dinophyceae</taxon>
        <taxon>Peridiniales</taxon>
        <taxon>Peridiniales incertae sedis</taxon>
        <taxon>Zooxanthella</taxon>
    </lineage>
</organism>
<evidence type="ECO:0000256" key="1">
    <source>
        <dbReference type="SAM" id="Coils"/>
    </source>
</evidence>
<dbReference type="EMBL" id="HBGW01003852">
    <property type="protein sequence ID" value="CAD9491792.1"/>
    <property type="molecule type" value="Transcribed_RNA"/>
</dbReference>
<feature type="coiled-coil region" evidence="1">
    <location>
        <begin position="273"/>
        <end position="337"/>
    </location>
</feature>
<proteinExistence type="predicted"/>